<keyword evidence="3" id="KW-1185">Reference proteome</keyword>
<accession>A0A9N9V6C8</accession>
<comment type="caution">
    <text evidence="2">The sequence shown here is derived from an EMBL/GenBank/DDBJ whole genome shotgun (WGS) entry which is preliminary data.</text>
</comment>
<dbReference type="AlphaFoldDB" id="A0A9N9V6C8"/>
<feature type="region of interest" description="Disordered" evidence="1">
    <location>
        <begin position="130"/>
        <end position="174"/>
    </location>
</feature>
<dbReference type="EMBL" id="CABFNQ020000490">
    <property type="protein sequence ID" value="CAH0016902.1"/>
    <property type="molecule type" value="Genomic_DNA"/>
</dbReference>
<feature type="compositionally biased region" description="Basic and acidic residues" evidence="1">
    <location>
        <begin position="130"/>
        <end position="156"/>
    </location>
</feature>
<dbReference type="OrthoDB" id="5146828at2759"/>
<proteinExistence type="predicted"/>
<organism evidence="2 3">
    <name type="scientific">Clonostachys rhizophaga</name>
    <dbReference type="NCBI Taxonomy" id="160324"/>
    <lineage>
        <taxon>Eukaryota</taxon>
        <taxon>Fungi</taxon>
        <taxon>Dikarya</taxon>
        <taxon>Ascomycota</taxon>
        <taxon>Pezizomycotina</taxon>
        <taxon>Sordariomycetes</taxon>
        <taxon>Hypocreomycetidae</taxon>
        <taxon>Hypocreales</taxon>
        <taxon>Bionectriaceae</taxon>
        <taxon>Clonostachys</taxon>
    </lineage>
</organism>
<evidence type="ECO:0000313" key="3">
    <source>
        <dbReference type="Proteomes" id="UP000696573"/>
    </source>
</evidence>
<feature type="region of interest" description="Disordered" evidence="1">
    <location>
        <begin position="206"/>
        <end position="226"/>
    </location>
</feature>
<protein>
    <submittedName>
        <fullName evidence="2">Uncharacterized protein</fullName>
    </submittedName>
</protein>
<name>A0A9N9V6C8_9HYPO</name>
<evidence type="ECO:0000256" key="1">
    <source>
        <dbReference type="SAM" id="MobiDB-lite"/>
    </source>
</evidence>
<gene>
    <name evidence="2" type="ORF">CRHIZ90672A_00013162</name>
</gene>
<dbReference type="Proteomes" id="UP000696573">
    <property type="component" value="Unassembled WGS sequence"/>
</dbReference>
<evidence type="ECO:0000313" key="2">
    <source>
        <dbReference type="EMBL" id="CAH0016902.1"/>
    </source>
</evidence>
<sequence>MALNTSIELQRVESARKALQKDKTLTNRQSSSITKAIELLNESKKGGRIDRHHSRSLLLDIYNRFGIDVLLLCSISLSITKLAEMKRNAARFFCELGAWMISAEFTPEVHDLATRLLAPVLSDIEAKKTKDKEALEPNHTLNDGKGKRKLSVEKKSTPVKRTKVSPSEQPVNDIPGRMEWRVQQPTPNEGSVDANGGARTECDDLVKEESQSPPASHSKGIYAPTPEDEDGIVPLYATVVDATPMDIIMTVVLQGEPTAWLTIPDDERSTTSFITVQLPRRLALYFKAIRGERKWS</sequence>
<reference evidence="2" key="1">
    <citation type="submission" date="2021-10" db="EMBL/GenBank/DDBJ databases">
        <authorList>
            <person name="Piombo E."/>
        </authorList>
    </citation>
    <scope>NUCLEOTIDE SEQUENCE</scope>
</reference>